<feature type="transmembrane region" description="Helical" evidence="2">
    <location>
        <begin position="58"/>
        <end position="75"/>
    </location>
</feature>
<dbReference type="GO" id="GO:0000981">
    <property type="term" value="F:DNA-binding transcription factor activity, RNA polymerase II-specific"/>
    <property type="evidence" value="ECO:0007669"/>
    <property type="project" value="TreeGrafter"/>
</dbReference>
<dbReference type="InterPro" id="IPR011598">
    <property type="entry name" value="bHLH_dom"/>
</dbReference>
<proteinExistence type="predicted"/>
<evidence type="ECO:0000256" key="2">
    <source>
        <dbReference type="SAM" id="Phobius"/>
    </source>
</evidence>
<dbReference type="PANTHER" id="PTHR23349">
    <property type="entry name" value="BASIC HELIX-LOOP-HELIX TRANSCRIPTION FACTOR, TWIST"/>
    <property type="match status" value="1"/>
</dbReference>
<keyword evidence="2" id="KW-0472">Membrane</keyword>
<evidence type="ECO:0000259" key="3">
    <source>
        <dbReference type="PROSITE" id="PS50888"/>
    </source>
</evidence>
<evidence type="ECO:0000256" key="1">
    <source>
        <dbReference type="ARBA" id="ARBA00023125"/>
    </source>
</evidence>
<keyword evidence="5" id="KW-1185">Reference proteome</keyword>
<gene>
    <name evidence="4" type="ORF">L596_014258</name>
</gene>
<comment type="caution">
    <text evidence="4">The sequence shown here is derived from an EMBL/GenBank/DDBJ whole genome shotgun (WGS) entry which is preliminary data.</text>
</comment>
<dbReference type="InterPro" id="IPR050283">
    <property type="entry name" value="E-box_TF_Regulators"/>
</dbReference>
<dbReference type="Pfam" id="PF00010">
    <property type="entry name" value="HLH"/>
    <property type="match status" value="1"/>
</dbReference>
<dbReference type="InterPro" id="IPR036638">
    <property type="entry name" value="HLH_DNA-bd_sf"/>
</dbReference>
<keyword evidence="2" id="KW-0812">Transmembrane</keyword>
<feature type="domain" description="BHLH" evidence="3">
    <location>
        <begin position="18"/>
        <end position="71"/>
    </location>
</feature>
<dbReference type="EMBL" id="AZBU02000004">
    <property type="protein sequence ID" value="TKR80137.1"/>
    <property type="molecule type" value="Genomic_DNA"/>
</dbReference>
<keyword evidence="2" id="KW-1133">Transmembrane helix</keyword>
<dbReference type="Proteomes" id="UP000298663">
    <property type="component" value="Unassembled WGS sequence"/>
</dbReference>
<keyword evidence="1" id="KW-0238">DNA-binding</keyword>
<dbReference type="PANTHER" id="PTHR23349:SF108">
    <property type="entry name" value="BHLH DOMAIN-CONTAINING PROTEIN"/>
    <property type="match status" value="1"/>
</dbReference>
<dbReference type="AlphaFoldDB" id="A0A4U5NBB7"/>
<evidence type="ECO:0000313" key="4">
    <source>
        <dbReference type="EMBL" id="TKR80137.1"/>
    </source>
</evidence>
<dbReference type="STRING" id="34508.A0A4U5NBB7"/>
<dbReference type="GO" id="GO:0046983">
    <property type="term" value="F:protein dimerization activity"/>
    <property type="evidence" value="ECO:0007669"/>
    <property type="project" value="InterPro"/>
</dbReference>
<dbReference type="SUPFAM" id="SSF47459">
    <property type="entry name" value="HLH, helix-loop-helix DNA-binding domain"/>
    <property type="match status" value="1"/>
</dbReference>
<organism evidence="4 5">
    <name type="scientific">Steinernema carpocapsae</name>
    <name type="common">Entomopathogenic nematode</name>
    <dbReference type="NCBI Taxonomy" id="34508"/>
    <lineage>
        <taxon>Eukaryota</taxon>
        <taxon>Metazoa</taxon>
        <taxon>Ecdysozoa</taxon>
        <taxon>Nematoda</taxon>
        <taxon>Chromadorea</taxon>
        <taxon>Rhabditida</taxon>
        <taxon>Tylenchina</taxon>
        <taxon>Panagrolaimomorpha</taxon>
        <taxon>Strongyloidoidea</taxon>
        <taxon>Steinernematidae</taxon>
        <taxon>Steinernema</taxon>
    </lineage>
</organism>
<name>A0A4U5NBB7_STECR</name>
<sequence length="96" mass="11598">MAVGRHKYAKRGKSRLPERFQLKNERERQRIRLVNQAYHQLRDRVPIYRNTVKRISKLRILEGAIAYILSLYMQLNLINAMNFKETFLGKKLKLKR</sequence>
<protein>
    <recommendedName>
        <fullName evidence="3">BHLH domain-containing protein</fullName>
    </recommendedName>
</protein>
<dbReference type="SMART" id="SM00353">
    <property type="entry name" value="HLH"/>
    <property type="match status" value="1"/>
</dbReference>
<dbReference type="GO" id="GO:0032502">
    <property type="term" value="P:developmental process"/>
    <property type="evidence" value="ECO:0007669"/>
    <property type="project" value="TreeGrafter"/>
</dbReference>
<dbReference type="PROSITE" id="PS50888">
    <property type="entry name" value="BHLH"/>
    <property type="match status" value="1"/>
</dbReference>
<accession>A0A4U5NBB7</accession>
<reference evidence="4 5" key="2">
    <citation type="journal article" date="2019" name="G3 (Bethesda)">
        <title>Hybrid Assembly of the Genome of the Entomopathogenic Nematode Steinernema carpocapsae Identifies the X-Chromosome.</title>
        <authorList>
            <person name="Serra L."/>
            <person name="Macchietto M."/>
            <person name="Macias-Munoz A."/>
            <person name="McGill C.J."/>
            <person name="Rodriguez I.M."/>
            <person name="Rodriguez B."/>
            <person name="Murad R."/>
            <person name="Mortazavi A."/>
        </authorList>
    </citation>
    <scope>NUCLEOTIDE SEQUENCE [LARGE SCALE GENOMIC DNA]</scope>
    <source>
        <strain evidence="4 5">ALL</strain>
    </source>
</reference>
<evidence type="ECO:0000313" key="5">
    <source>
        <dbReference type="Proteomes" id="UP000298663"/>
    </source>
</evidence>
<dbReference type="Gene3D" id="4.10.280.10">
    <property type="entry name" value="Helix-loop-helix DNA-binding domain"/>
    <property type="match status" value="1"/>
</dbReference>
<reference evidence="4 5" key="1">
    <citation type="journal article" date="2015" name="Genome Biol.">
        <title>Comparative genomics of Steinernema reveals deeply conserved gene regulatory networks.</title>
        <authorList>
            <person name="Dillman A.R."/>
            <person name="Macchietto M."/>
            <person name="Porter C.F."/>
            <person name="Rogers A."/>
            <person name="Williams B."/>
            <person name="Antoshechkin I."/>
            <person name="Lee M.M."/>
            <person name="Goodwin Z."/>
            <person name="Lu X."/>
            <person name="Lewis E.E."/>
            <person name="Goodrich-Blair H."/>
            <person name="Stock S.P."/>
            <person name="Adams B.J."/>
            <person name="Sternberg P.W."/>
            <person name="Mortazavi A."/>
        </authorList>
    </citation>
    <scope>NUCLEOTIDE SEQUENCE [LARGE SCALE GENOMIC DNA]</scope>
    <source>
        <strain evidence="4 5">ALL</strain>
    </source>
</reference>
<dbReference type="OrthoDB" id="6241467at2759"/>
<dbReference type="GO" id="GO:0000977">
    <property type="term" value="F:RNA polymerase II transcription regulatory region sequence-specific DNA binding"/>
    <property type="evidence" value="ECO:0007669"/>
    <property type="project" value="TreeGrafter"/>
</dbReference>